<evidence type="ECO:0000313" key="7">
    <source>
        <dbReference type="Proteomes" id="UP000231279"/>
    </source>
</evidence>
<dbReference type="SUPFAM" id="SSF101148">
    <property type="entry name" value="Plant invertase/pectin methylesterase inhibitor"/>
    <property type="match status" value="1"/>
</dbReference>
<evidence type="ECO:0000256" key="3">
    <source>
        <dbReference type="ARBA" id="ARBA00038471"/>
    </source>
</evidence>
<dbReference type="Proteomes" id="UP000231279">
    <property type="component" value="Unassembled WGS sequence"/>
</dbReference>
<comment type="caution">
    <text evidence="6">The sequence shown here is derived from an EMBL/GenBank/DDBJ whole genome shotgun (WGS) entry which is preliminary data.</text>
</comment>
<organism evidence="6 7">
    <name type="scientific">Handroanthus impetiginosus</name>
    <dbReference type="NCBI Taxonomy" id="429701"/>
    <lineage>
        <taxon>Eukaryota</taxon>
        <taxon>Viridiplantae</taxon>
        <taxon>Streptophyta</taxon>
        <taxon>Embryophyta</taxon>
        <taxon>Tracheophyta</taxon>
        <taxon>Spermatophyta</taxon>
        <taxon>Magnoliopsida</taxon>
        <taxon>eudicotyledons</taxon>
        <taxon>Gunneridae</taxon>
        <taxon>Pentapetalae</taxon>
        <taxon>asterids</taxon>
        <taxon>lamiids</taxon>
        <taxon>Lamiales</taxon>
        <taxon>Bignoniaceae</taxon>
        <taxon>Crescentiina</taxon>
        <taxon>Tabebuia alliance</taxon>
        <taxon>Handroanthus</taxon>
    </lineage>
</organism>
<keyword evidence="7" id="KW-1185">Reference proteome</keyword>
<evidence type="ECO:0000256" key="4">
    <source>
        <dbReference type="SAM" id="SignalP"/>
    </source>
</evidence>
<evidence type="ECO:0000256" key="2">
    <source>
        <dbReference type="ARBA" id="ARBA00023157"/>
    </source>
</evidence>
<proteinExistence type="inferred from homology"/>
<dbReference type="Pfam" id="PF04043">
    <property type="entry name" value="PMEI"/>
    <property type="match status" value="1"/>
</dbReference>
<dbReference type="Gene3D" id="1.20.140.40">
    <property type="entry name" value="Invertase/pectin methylesterase inhibitor family protein"/>
    <property type="match status" value="1"/>
</dbReference>
<feature type="signal peptide" evidence="4">
    <location>
        <begin position="1"/>
        <end position="24"/>
    </location>
</feature>
<dbReference type="EMBL" id="NKXS01001182">
    <property type="protein sequence ID" value="PIN20040.1"/>
    <property type="molecule type" value="Genomic_DNA"/>
</dbReference>
<dbReference type="AlphaFoldDB" id="A0A2G9HRW5"/>
<evidence type="ECO:0000256" key="1">
    <source>
        <dbReference type="ARBA" id="ARBA00022729"/>
    </source>
</evidence>
<accession>A0A2G9HRW5</accession>
<protein>
    <recommendedName>
        <fullName evidence="5">Pectinesterase inhibitor domain-containing protein</fullName>
    </recommendedName>
</protein>
<dbReference type="GO" id="GO:0004857">
    <property type="term" value="F:enzyme inhibitor activity"/>
    <property type="evidence" value="ECO:0007669"/>
    <property type="project" value="InterPro"/>
</dbReference>
<name>A0A2G9HRW5_9LAMI</name>
<dbReference type="PANTHER" id="PTHR36710">
    <property type="entry name" value="PECTINESTERASE INHIBITOR-LIKE"/>
    <property type="match status" value="1"/>
</dbReference>
<dbReference type="InterPro" id="IPR035513">
    <property type="entry name" value="Invertase/methylesterase_inhib"/>
</dbReference>
<dbReference type="NCBIfam" id="TIGR01614">
    <property type="entry name" value="PME_inhib"/>
    <property type="match status" value="1"/>
</dbReference>
<evidence type="ECO:0000259" key="5">
    <source>
        <dbReference type="SMART" id="SM00856"/>
    </source>
</evidence>
<gene>
    <name evidence="6" type="ORF">CDL12_07276</name>
</gene>
<keyword evidence="2" id="KW-1015">Disulfide bond</keyword>
<sequence>MAIFCSIFTLCCLTSIVLVSGSDAAAAAAAAVPTTTTDLATKVCRTTSNYAFCHNAIYSDPRAAGADQYFLSYVALRQAHLNATETLDYITSKLKSMKAGQGSGLLRGLRKCEGYYQEAIRTLTEMMGNLDSETFYGLDKLSIDVEGSIRACEASMGEGSDLSKRNEDLIRLSDICHAVSKLYTYH</sequence>
<evidence type="ECO:0000313" key="6">
    <source>
        <dbReference type="EMBL" id="PIN20040.1"/>
    </source>
</evidence>
<feature type="chain" id="PRO_5013634616" description="Pectinesterase inhibitor domain-containing protein" evidence="4">
    <location>
        <begin position="25"/>
        <end position="186"/>
    </location>
</feature>
<dbReference type="SMART" id="SM00856">
    <property type="entry name" value="PMEI"/>
    <property type="match status" value="1"/>
</dbReference>
<dbReference type="InterPro" id="IPR052421">
    <property type="entry name" value="PCW_Enzyme_Inhibitor"/>
</dbReference>
<comment type="similarity">
    <text evidence="3">Belongs to the PMEI family.</text>
</comment>
<dbReference type="OrthoDB" id="1899876at2759"/>
<dbReference type="InterPro" id="IPR006501">
    <property type="entry name" value="Pectinesterase_inhib_dom"/>
</dbReference>
<keyword evidence="1 4" id="KW-0732">Signal</keyword>
<dbReference type="PANTHER" id="PTHR36710:SF18">
    <property type="entry name" value="PECTINESTERASE INHIBITOR 5-RELATED"/>
    <property type="match status" value="1"/>
</dbReference>
<dbReference type="CDD" id="cd14859">
    <property type="entry name" value="PMEI_like"/>
    <property type="match status" value="1"/>
</dbReference>
<reference evidence="7" key="1">
    <citation type="journal article" date="2018" name="Gigascience">
        <title>Genome assembly of the Pink Ipe (Handroanthus impetiginosus, Bignoniaceae), a highly valued, ecologically keystone Neotropical timber forest tree.</title>
        <authorList>
            <person name="Silva-Junior O.B."/>
            <person name="Grattapaglia D."/>
            <person name="Novaes E."/>
            <person name="Collevatti R.G."/>
        </authorList>
    </citation>
    <scope>NUCLEOTIDE SEQUENCE [LARGE SCALE GENOMIC DNA]</scope>
    <source>
        <strain evidence="7">cv. UFG-1</strain>
    </source>
</reference>
<feature type="domain" description="Pectinesterase inhibitor" evidence="5">
    <location>
        <begin position="35"/>
        <end position="179"/>
    </location>
</feature>